<accession>I4F1Y9</accession>
<dbReference type="PANTHER" id="PTHR33938:SF8">
    <property type="entry name" value="CARBOXYLIC ESTER HYDROLASE"/>
    <property type="match status" value="1"/>
</dbReference>
<evidence type="ECO:0000313" key="9">
    <source>
        <dbReference type="Proteomes" id="UP000006461"/>
    </source>
</evidence>
<keyword evidence="6" id="KW-0106">Calcium</keyword>
<keyword evidence="2" id="KW-0719">Serine esterase</keyword>
<dbReference type="HOGENOM" id="CLU_014819_3_2_11"/>
<dbReference type="KEGG" id="mmar:MODMU_4255"/>
<dbReference type="STRING" id="477641.MODMU_4255"/>
<organism evidence="8 9">
    <name type="scientific">Modestobacter italicus (strain DSM 44449 / CECT 9708 / BC 501)</name>
    <dbReference type="NCBI Taxonomy" id="2732864"/>
    <lineage>
        <taxon>Bacteria</taxon>
        <taxon>Bacillati</taxon>
        <taxon>Actinomycetota</taxon>
        <taxon>Actinomycetes</taxon>
        <taxon>Geodermatophilales</taxon>
        <taxon>Geodermatophilaceae</taxon>
        <taxon>Modestobacter</taxon>
    </lineage>
</organism>
<evidence type="ECO:0000256" key="6">
    <source>
        <dbReference type="ARBA" id="ARBA00022837"/>
    </source>
</evidence>
<evidence type="ECO:0000256" key="7">
    <source>
        <dbReference type="ARBA" id="ARBA00023157"/>
    </source>
</evidence>
<dbReference type="GO" id="GO:0030600">
    <property type="term" value="F:feruloyl esterase activity"/>
    <property type="evidence" value="ECO:0007669"/>
    <property type="project" value="UniProtKB-EC"/>
</dbReference>
<keyword evidence="5 8" id="KW-0378">Hydrolase</keyword>
<reference evidence="8 9" key="1">
    <citation type="journal article" date="2012" name="J. Bacteriol.">
        <title>Genome Sequence of Radiation-Resistant Modestobacter marinus Strain BC501, a Representative Actinobacterium That Thrives on Calcareous Stone Surfaces.</title>
        <authorList>
            <person name="Normand P."/>
            <person name="Gury J."/>
            <person name="Pujic P."/>
            <person name="Chouaia B."/>
            <person name="Crotti E."/>
            <person name="Brusetti L."/>
            <person name="Daffonchio D."/>
            <person name="Vacherie B."/>
            <person name="Barbe V."/>
            <person name="Medigue C."/>
            <person name="Calteau A."/>
            <person name="Ghodhbane-Gtari F."/>
            <person name="Essoussi I."/>
            <person name="Nouioui I."/>
            <person name="Abbassi-Ghozzi I."/>
            <person name="Gtari M."/>
        </authorList>
    </citation>
    <scope>NUCLEOTIDE SEQUENCE [LARGE SCALE GENOMIC DNA]</scope>
    <source>
        <strain evidence="9">BC 501</strain>
    </source>
</reference>
<dbReference type="EC" id="3.1.1.73" evidence="8"/>
<dbReference type="Gene3D" id="3.40.50.1820">
    <property type="entry name" value="alpha/beta hydrolase"/>
    <property type="match status" value="1"/>
</dbReference>
<dbReference type="SUPFAM" id="SSF53474">
    <property type="entry name" value="alpha/beta-Hydrolases"/>
    <property type="match status" value="1"/>
</dbReference>
<dbReference type="Proteomes" id="UP000006461">
    <property type="component" value="Chromosome"/>
</dbReference>
<evidence type="ECO:0000256" key="2">
    <source>
        <dbReference type="ARBA" id="ARBA00022487"/>
    </source>
</evidence>
<evidence type="ECO:0000256" key="5">
    <source>
        <dbReference type="ARBA" id="ARBA00022801"/>
    </source>
</evidence>
<keyword evidence="7" id="KW-1015">Disulfide bond</keyword>
<protein>
    <submittedName>
        <fullName evidence="8">Feruloyl esterase</fullName>
        <ecNumber evidence="8">3.1.1.73</ecNumber>
    </submittedName>
</protein>
<name>I4F1Y9_MODI5</name>
<dbReference type="EMBL" id="FO203431">
    <property type="protein sequence ID" value="CCH89652.1"/>
    <property type="molecule type" value="Genomic_DNA"/>
</dbReference>
<sequence>MGGGGFSGGSAASLLAPLRNGYAAAATDAGHPGATADFALRADGTLNWPAIEDFGYRGVHDMTVTAKAVIAAFYGTGPEYSYWNGCSTGGRQGLMEAQRYPDDYDGVLAGAPVVNFSRMQIGQMWGQVVMLEEANPVAPCKFEAALAATVAACDTVGDGVVDGVIGDPLGCSFDLGTLVGTPTPCGDITAGDVEVMRRIAEGPRTQDGEFLWYGQAPGTPYAGLNDTEVVDGQLVGKPFQYDLWWIGLFLAQDRAWDWRTLTYAGYEQFFQQSIEMYTAVLSADDPDLSAFADSGGKALLWHGAADFGVPFQGTVDYVERVEDTLGPGRTKDFLRLFLAPGVGHCGGGAGPQPVGQFEALVDWVENGNAPRTLTAQRVDAEGAVVATRPLCAYPKVARLVGHGDPADAGSYRCVRATELAPAPR</sequence>
<gene>
    <name evidence="8" type="primary">faeB</name>
    <name evidence="8" type="ordered locus">MODMU_4255</name>
</gene>
<evidence type="ECO:0000256" key="4">
    <source>
        <dbReference type="ARBA" id="ARBA00022729"/>
    </source>
</evidence>
<evidence type="ECO:0000256" key="3">
    <source>
        <dbReference type="ARBA" id="ARBA00022723"/>
    </source>
</evidence>
<evidence type="ECO:0000313" key="8">
    <source>
        <dbReference type="EMBL" id="CCH89652.1"/>
    </source>
</evidence>
<keyword evidence="3" id="KW-0479">Metal-binding</keyword>
<dbReference type="InterPro" id="IPR011118">
    <property type="entry name" value="Tannase/feruloyl_esterase"/>
</dbReference>
<dbReference type="OrthoDB" id="176867at2"/>
<keyword evidence="4" id="KW-0732">Signal</keyword>
<dbReference type="PANTHER" id="PTHR33938">
    <property type="entry name" value="FERULOYL ESTERASE B-RELATED"/>
    <property type="match status" value="1"/>
</dbReference>
<comment type="similarity">
    <text evidence="1">Belongs to the tannase family.</text>
</comment>
<dbReference type="eggNOG" id="COG1506">
    <property type="taxonomic scope" value="Bacteria"/>
</dbReference>
<dbReference type="AlphaFoldDB" id="I4F1Y9"/>
<dbReference type="GO" id="GO:0046872">
    <property type="term" value="F:metal ion binding"/>
    <property type="evidence" value="ECO:0007669"/>
    <property type="project" value="UniProtKB-KW"/>
</dbReference>
<dbReference type="PATRIC" id="fig|477641.3.peg.3977"/>
<evidence type="ECO:0000256" key="1">
    <source>
        <dbReference type="ARBA" id="ARBA00006249"/>
    </source>
</evidence>
<keyword evidence="9" id="KW-1185">Reference proteome</keyword>
<dbReference type="OMA" id="ATLWPQV"/>
<dbReference type="Pfam" id="PF07519">
    <property type="entry name" value="Tannase"/>
    <property type="match status" value="1"/>
</dbReference>
<proteinExistence type="inferred from homology"/>
<dbReference type="InterPro" id="IPR029058">
    <property type="entry name" value="AB_hydrolase_fold"/>
</dbReference>